<evidence type="ECO:0000313" key="11">
    <source>
        <dbReference type="Proteomes" id="UP000267448"/>
    </source>
</evidence>
<dbReference type="InterPro" id="IPR005829">
    <property type="entry name" value="Sugar_transporter_CS"/>
</dbReference>
<comment type="similarity">
    <text evidence="2 8">Belongs to the major facilitator superfamily. Bcr/CmlA family.</text>
</comment>
<dbReference type="InterPro" id="IPR011701">
    <property type="entry name" value="MFS"/>
</dbReference>
<dbReference type="GO" id="GO:0005886">
    <property type="term" value="C:plasma membrane"/>
    <property type="evidence" value="ECO:0007669"/>
    <property type="project" value="UniProtKB-SubCell"/>
</dbReference>
<feature type="transmembrane region" description="Helical" evidence="8">
    <location>
        <begin position="365"/>
        <end position="387"/>
    </location>
</feature>
<keyword evidence="11" id="KW-1185">Reference proteome</keyword>
<dbReference type="EMBL" id="RXNU01000007">
    <property type="protein sequence ID" value="RTR38115.1"/>
    <property type="molecule type" value="Genomic_DNA"/>
</dbReference>
<evidence type="ECO:0000256" key="4">
    <source>
        <dbReference type="ARBA" id="ARBA00022475"/>
    </source>
</evidence>
<dbReference type="NCBIfam" id="TIGR00710">
    <property type="entry name" value="efflux_Bcr_CflA"/>
    <property type="match status" value="1"/>
</dbReference>
<dbReference type="OrthoDB" id="9814303at2"/>
<keyword evidence="8" id="KW-0997">Cell inner membrane</keyword>
<feature type="transmembrane region" description="Helical" evidence="8">
    <location>
        <begin position="274"/>
        <end position="292"/>
    </location>
</feature>
<comment type="caution">
    <text evidence="10">The sequence shown here is derived from an EMBL/GenBank/DDBJ whole genome shotgun (WGS) entry which is preliminary data.</text>
</comment>
<protein>
    <recommendedName>
        <fullName evidence="8">Bcr/CflA family efflux transporter</fullName>
    </recommendedName>
</protein>
<dbReference type="PANTHER" id="PTHR23502:SF70">
    <property type="entry name" value="BCR_CFLA FAMILY EFFLUX TRANSPORTER"/>
    <property type="match status" value="1"/>
</dbReference>
<dbReference type="PROSITE" id="PS50850">
    <property type="entry name" value="MFS"/>
    <property type="match status" value="1"/>
</dbReference>
<dbReference type="Pfam" id="PF07690">
    <property type="entry name" value="MFS_1"/>
    <property type="match status" value="1"/>
</dbReference>
<feature type="transmembrane region" description="Helical" evidence="8">
    <location>
        <begin position="70"/>
        <end position="90"/>
    </location>
</feature>
<evidence type="ECO:0000313" key="10">
    <source>
        <dbReference type="EMBL" id="RTR38115.1"/>
    </source>
</evidence>
<feature type="transmembrane region" description="Helical" evidence="8">
    <location>
        <begin position="208"/>
        <end position="228"/>
    </location>
</feature>
<feature type="transmembrane region" description="Helical" evidence="8">
    <location>
        <begin position="96"/>
        <end position="117"/>
    </location>
</feature>
<organism evidence="10 11">
    <name type="scientific">Shewanella canadensis</name>
    <dbReference type="NCBI Taxonomy" id="271096"/>
    <lineage>
        <taxon>Bacteria</taxon>
        <taxon>Pseudomonadati</taxon>
        <taxon>Pseudomonadota</taxon>
        <taxon>Gammaproteobacteria</taxon>
        <taxon>Alteromonadales</taxon>
        <taxon>Shewanellaceae</taxon>
        <taxon>Shewanella</taxon>
    </lineage>
</organism>
<keyword evidence="5 8" id="KW-0812">Transmembrane</keyword>
<dbReference type="PROSITE" id="PS00216">
    <property type="entry name" value="SUGAR_TRANSPORT_1"/>
    <property type="match status" value="1"/>
</dbReference>
<dbReference type="InterPro" id="IPR020846">
    <property type="entry name" value="MFS_dom"/>
</dbReference>
<dbReference type="CDD" id="cd17320">
    <property type="entry name" value="MFS_MdfA_MDR_like"/>
    <property type="match status" value="1"/>
</dbReference>
<evidence type="ECO:0000256" key="8">
    <source>
        <dbReference type="RuleBase" id="RU365088"/>
    </source>
</evidence>
<keyword evidence="3 8" id="KW-0813">Transport</keyword>
<dbReference type="GO" id="GO:0042910">
    <property type="term" value="F:xenobiotic transmembrane transporter activity"/>
    <property type="evidence" value="ECO:0007669"/>
    <property type="project" value="InterPro"/>
</dbReference>
<feature type="transmembrane region" description="Helical" evidence="8">
    <location>
        <begin position="304"/>
        <end position="325"/>
    </location>
</feature>
<evidence type="ECO:0000256" key="7">
    <source>
        <dbReference type="ARBA" id="ARBA00023136"/>
    </source>
</evidence>
<evidence type="ECO:0000256" key="5">
    <source>
        <dbReference type="ARBA" id="ARBA00022692"/>
    </source>
</evidence>
<accession>A0A431WSB3</accession>
<dbReference type="InterPro" id="IPR036259">
    <property type="entry name" value="MFS_trans_sf"/>
</dbReference>
<feature type="transmembrane region" description="Helical" evidence="8">
    <location>
        <begin position="159"/>
        <end position="177"/>
    </location>
</feature>
<feature type="transmembrane region" description="Helical" evidence="8">
    <location>
        <begin position="248"/>
        <end position="267"/>
    </location>
</feature>
<comment type="caution">
    <text evidence="8">Lacks conserved residue(s) required for the propagation of feature annotation.</text>
</comment>
<gene>
    <name evidence="10" type="ORF">EKG38_14190</name>
</gene>
<dbReference type="AlphaFoldDB" id="A0A431WSB3"/>
<evidence type="ECO:0000256" key="2">
    <source>
        <dbReference type="ARBA" id="ARBA00006236"/>
    </source>
</evidence>
<evidence type="ECO:0000256" key="3">
    <source>
        <dbReference type="ARBA" id="ARBA00022448"/>
    </source>
</evidence>
<dbReference type="Proteomes" id="UP000267448">
    <property type="component" value="Unassembled WGS sequence"/>
</dbReference>
<name>A0A431WSB3_9GAMM</name>
<keyword evidence="7 8" id="KW-0472">Membrane</keyword>
<feature type="transmembrane region" description="Helical" evidence="8">
    <location>
        <begin position="129"/>
        <end position="153"/>
    </location>
</feature>
<evidence type="ECO:0000256" key="1">
    <source>
        <dbReference type="ARBA" id="ARBA00004651"/>
    </source>
</evidence>
<dbReference type="RefSeq" id="WP_126520896.1">
    <property type="nucleotide sequence ID" value="NZ_RXNU01000007.1"/>
</dbReference>
<keyword evidence="6 8" id="KW-1133">Transmembrane helix</keyword>
<dbReference type="Gene3D" id="1.20.1720.10">
    <property type="entry name" value="Multidrug resistance protein D"/>
    <property type="match status" value="1"/>
</dbReference>
<feature type="transmembrane region" description="Helical" evidence="8">
    <location>
        <begin position="43"/>
        <end position="63"/>
    </location>
</feature>
<evidence type="ECO:0000256" key="6">
    <source>
        <dbReference type="ARBA" id="ARBA00022989"/>
    </source>
</evidence>
<keyword evidence="4" id="KW-1003">Cell membrane</keyword>
<dbReference type="GO" id="GO:1990961">
    <property type="term" value="P:xenobiotic detoxification by transmembrane export across the plasma membrane"/>
    <property type="evidence" value="ECO:0007669"/>
    <property type="project" value="InterPro"/>
</dbReference>
<reference evidence="10 11" key="1">
    <citation type="submission" date="2018-12" db="EMBL/GenBank/DDBJ databases">
        <authorList>
            <person name="Yu L."/>
        </authorList>
    </citation>
    <scope>NUCLEOTIDE SEQUENCE [LARGE SCALE GENOMIC DNA]</scope>
    <source>
        <strain evidence="10 11">HAW-EB2</strain>
    </source>
</reference>
<dbReference type="InterPro" id="IPR004812">
    <property type="entry name" value="Efflux_drug-R_Bcr/CmlA"/>
</dbReference>
<dbReference type="PANTHER" id="PTHR23502">
    <property type="entry name" value="MAJOR FACILITATOR SUPERFAMILY"/>
    <property type="match status" value="1"/>
</dbReference>
<dbReference type="SUPFAM" id="SSF103473">
    <property type="entry name" value="MFS general substrate transporter"/>
    <property type="match status" value="1"/>
</dbReference>
<feature type="transmembrane region" description="Helical" evidence="8">
    <location>
        <begin position="337"/>
        <end position="359"/>
    </location>
</feature>
<feature type="domain" description="Major facilitator superfamily (MFS) profile" evidence="9">
    <location>
        <begin position="5"/>
        <end position="393"/>
    </location>
</feature>
<proteinExistence type="inferred from homology"/>
<comment type="subcellular location">
    <subcellularLocation>
        <location evidence="8">Cell inner membrane</location>
        <topology evidence="8">Multi-pass membrane protein</topology>
    </subcellularLocation>
    <subcellularLocation>
        <location evidence="1">Cell membrane</location>
        <topology evidence="1">Multi-pass membrane protein</topology>
    </subcellularLocation>
</comment>
<evidence type="ECO:0000259" key="9">
    <source>
        <dbReference type="PROSITE" id="PS50850"/>
    </source>
</evidence>
<sequence length="400" mass="43295">MRRNLLPILMSMVVLSPLAIDIYLPSMPTMAAEFSVSASEIQSTLVLFLFAMGVGQIVIGPLADRYGRRPIALGGILLYIASSMLAAVAMEFHWLQIARVLQGLAACSTSIVVFSAVRDCFTPKESARYYSYLNGVICVIPALAPTLGGLLALQFGWRSTFVFMTLYAIIMMILVGYRLPETRPTNTVTTGPLYRWSRYKPVIMEPHFLFYAFSCMAGMAAILSYVSYAPVWIIDTLGMSELTFSGLFGLNAAVNIVACFAAPIVITKLGNRPTVMLALSTMLVSAIMQVLLQQWGPATGLPAALSFMLPMMLLCIGFALLLGPATSMALAAFGERAGTATAILGFIQMSGASLLTGLVQQTDLTAPYAVALVMGSLAIILLTMMAMPRFDNWHQEQYAH</sequence>